<keyword evidence="4" id="KW-1185">Reference proteome</keyword>
<dbReference type="PANTHER" id="PTHR46558">
    <property type="entry name" value="TRACRIPTIONAL REGULATORY PROTEIN-RELATED-RELATED"/>
    <property type="match status" value="1"/>
</dbReference>
<gene>
    <name evidence="3" type="ORF">SAMN05421736_111156</name>
</gene>
<evidence type="ECO:0000313" key="3">
    <source>
        <dbReference type="EMBL" id="SDZ39675.1"/>
    </source>
</evidence>
<organism evidence="3 4">
    <name type="scientific">Evansella caseinilytica</name>
    <dbReference type="NCBI Taxonomy" id="1503961"/>
    <lineage>
        <taxon>Bacteria</taxon>
        <taxon>Bacillati</taxon>
        <taxon>Bacillota</taxon>
        <taxon>Bacilli</taxon>
        <taxon>Bacillales</taxon>
        <taxon>Bacillaceae</taxon>
        <taxon>Evansella</taxon>
    </lineage>
</organism>
<dbReference type="Gene3D" id="1.10.260.40">
    <property type="entry name" value="lambda repressor-like DNA-binding domains"/>
    <property type="match status" value="1"/>
</dbReference>
<dbReference type="PANTHER" id="PTHR46558:SF11">
    <property type="entry name" value="HTH-TYPE TRANSCRIPTIONAL REGULATOR XRE"/>
    <property type="match status" value="1"/>
</dbReference>
<dbReference type="InterPro" id="IPR010982">
    <property type="entry name" value="Lambda_DNA-bd_dom_sf"/>
</dbReference>
<accession>A0A1H3SQ43</accession>
<dbReference type="InterPro" id="IPR001387">
    <property type="entry name" value="Cro/C1-type_HTH"/>
</dbReference>
<dbReference type="Pfam" id="PF01381">
    <property type="entry name" value="HTH_3"/>
    <property type="match status" value="1"/>
</dbReference>
<dbReference type="EMBL" id="FNPI01000011">
    <property type="protein sequence ID" value="SDZ39675.1"/>
    <property type="molecule type" value="Genomic_DNA"/>
</dbReference>
<dbReference type="CDD" id="cd00093">
    <property type="entry name" value="HTH_XRE"/>
    <property type="match status" value="1"/>
</dbReference>
<evidence type="ECO:0000256" key="1">
    <source>
        <dbReference type="ARBA" id="ARBA00023125"/>
    </source>
</evidence>
<dbReference type="SMART" id="SM00530">
    <property type="entry name" value="HTH_XRE"/>
    <property type="match status" value="1"/>
</dbReference>
<dbReference type="SUPFAM" id="SSF47413">
    <property type="entry name" value="lambda repressor-like DNA-binding domains"/>
    <property type="match status" value="1"/>
</dbReference>
<protein>
    <submittedName>
        <fullName evidence="3">Helix-turn-helix</fullName>
    </submittedName>
</protein>
<dbReference type="Proteomes" id="UP000198935">
    <property type="component" value="Unassembled WGS sequence"/>
</dbReference>
<sequence length="64" mass="7663">MVELRDCLRELRKAHYLTQQEVASFFEIKESAYKFYEQGRNEPSIGKWKRLANKYNVSMVYVIG</sequence>
<reference evidence="4" key="1">
    <citation type="submission" date="2016-10" db="EMBL/GenBank/DDBJ databases">
        <authorList>
            <person name="Varghese N."/>
            <person name="Submissions S."/>
        </authorList>
    </citation>
    <scope>NUCLEOTIDE SEQUENCE [LARGE SCALE GENOMIC DNA]</scope>
    <source>
        <strain evidence="4">SP</strain>
    </source>
</reference>
<keyword evidence="1" id="KW-0238">DNA-binding</keyword>
<evidence type="ECO:0000313" key="4">
    <source>
        <dbReference type="Proteomes" id="UP000198935"/>
    </source>
</evidence>
<evidence type="ECO:0000259" key="2">
    <source>
        <dbReference type="PROSITE" id="PS50943"/>
    </source>
</evidence>
<dbReference type="GO" id="GO:0003677">
    <property type="term" value="F:DNA binding"/>
    <property type="evidence" value="ECO:0007669"/>
    <property type="project" value="UniProtKB-KW"/>
</dbReference>
<dbReference type="PROSITE" id="PS50943">
    <property type="entry name" value="HTH_CROC1"/>
    <property type="match status" value="1"/>
</dbReference>
<proteinExistence type="predicted"/>
<feature type="domain" description="HTH cro/C1-type" evidence="2">
    <location>
        <begin position="8"/>
        <end position="62"/>
    </location>
</feature>
<name>A0A1H3SQ43_9BACI</name>
<dbReference type="STRING" id="1503961.SAMN05421736_111156"/>
<dbReference type="AlphaFoldDB" id="A0A1H3SQ43"/>